<sequence>FVSPPPHCSSHSPRSLCLRRSPLVAPPALLLRISSSSSNSRSSSSVRRSQVVFPLLSSLVLFASSLTFLPVLQLGQWRGGGSVFGVAGEAFEMAQ</sequence>
<proteinExistence type="predicted"/>
<keyword evidence="1" id="KW-0472">Membrane</keyword>
<accession>A0A8R7V2I4</accession>
<reference evidence="2" key="2">
    <citation type="submission" date="2018-03" db="EMBL/GenBank/DDBJ databases">
        <title>The Triticum urartu genome reveals the dynamic nature of wheat genome evolution.</title>
        <authorList>
            <person name="Ling H."/>
            <person name="Ma B."/>
            <person name="Shi X."/>
            <person name="Liu H."/>
            <person name="Dong L."/>
            <person name="Sun H."/>
            <person name="Cao Y."/>
            <person name="Gao Q."/>
            <person name="Zheng S."/>
            <person name="Li Y."/>
            <person name="Yu Y."/>
            <person name="Du H."/>
            <person name="Qi M."/>
            <person name="Li Y."/>
            <person name="Yu H."/>
            <person name="Cui Y."/>
            <person name="Wang N."/>
            <person name="Chen C."/>
            <person name="Wu H."/>
            <person name="Zhao Y."/>
            <person name="Zhang J."/>
            <person name="Li Y."/>
            <person name="Zhou W."/>
            <person name="Zhang B."/>
            <person name="Hu W."/>
            <person name="Eijk M."/>
            <person name="Tang J."/>
            <person name="Witsenboer H."/>
            <person name="Zhao S."/>
            <person name="Li Z."/>
            <person name="Zhang A."/>
            <person name="Wang D."/>
            <person name="Liang C."/>
        </authorList>
    </citation>
    <scope>NUCLEOTIDE SEQUENCE [LARGE SCALE GENOMIC DNA]</scope>
    <source>
        <strain evidence="2">cv. G1812</strain>
    </source>
</reference>
<gene>
    <name evidence="2" type="primary">LOC125520269</name>
</gene>
<reference evidence="2" key="3">
    <citation type="submission" date="2022-06" db="UniProtKB">
        <authorList>
            <consortium name="EnsemblPlants"/>
        </authorList>
    </citation>
    <scope>IDENTIFICATION</scope>
</reference>
<reference evidence="3" key="1">
    <citation type="journal article" date="2013" name="Nature">
        <title>Draft genome of the wheat A-genome progenitor Triticum urartu.</title>
        <authorList>
            <person name="Ling H.Q."/>
            <person name="Zhao S."/>
            <person name="Liu D."/>
            <person name="Wang J."/>
            <person name="Sun H."/>
            <person name="Zhang C."/>
            <person name="Fan H."/>
            <person name="Li D."/>
            <person name="Dong L."/>
            <person name="Tao Y."/>
            <person name="Gao C."/>
            <person name="Wu H."/>
            <person name="Li Y."/>
            <person name="Cui Y."/>
            <person name="Guo X."/>
            <person name="Zheng S."/>
            <person name="Wang B."/>
            <person name="Yu K."/>
            <person name="Liang Q."/>
            <person name="Yang W."/>
            <person name="Lou X."/>
            <person name="Chen J."/>
            <person name="Feng M."/>
            <person name="Jian J."/>
            <person name="Zhang X."/>
            <person name="Luo G."/>
            <person name="Jiang Y."/>
            <person name="Liu J."/>
            <person name="Wang Z."/>
            <person name="Sha Y."/>
            <person name="Zhang B."/>
            <person name="Wu H."/>
            <person name="Tang D."/>
            <person name="Shen Q."/>
            <person name="Xue P."/>
            <person name="Zou S."/>
            <person name="Wang X."/>
            <person name="Liu X."/>
            <person name="Wang F."/>
            <person name="Yang Y."/>
            <person name="An X."/>
            <person name="Dong Z."/>
            <person name="Zhang K."/>
            <person name="Zhang X."/>
            <person name="Luo M.C."/>
            <person name="Dvorak J."/>
            <person name="Tong Y."/>
            <person name="Wang J."/>
            <person name="Yang H."/>
            <person name="Li Z."/>
            <person name="Wang D."/>
            <person name="Zhang A."/>
            <person name="Wang J."/>
        </authorList>
    </citation>
    <scope>NUCLEOTIDE SEQUENCE</scope>
    <source>
        <strain evidence="3">cv. G1812</strain>
    </source>
</reference>
<protein>
    <submittedName>
        <fullName evidence="2">Uncharacterized protein</fullName>
    </submittedName>
</protein>
<evidence type="ECO:0000256" key="1">
    <source>
        <dbReference type="SAM" id="Phobius"/>
    </source>
</evidence>
<dbReference type="AlphaFoldDB" id="A0A8R7V2I4"/>
<evidence type="ECO:0000313" key="3">
    <source>
        <dbReference type="Proteomes" id="UP000015106"/>
    </source>
</evidence>
<organism evidence="2 3">
    <name type="scientific">Triticum urartu</name>
    <name type="common">Red wild einkorn</name>
    <name type="synonym">Crithodium urartu</name>
    <dbReference type="NCBI Taxonomy" id="4572"/>
    <lineage>
        <taxon>Eukaryota</taxon>
        <taxon>Viridiplantae</taxon>
        <taxon>Streptophyta</taxon>
        <taxon>Embryophyta</taxon>
        <taxon>Tracheophyta</taxon>
        <taxon>Spermatophyta</taxon>
        <taxon>Magnoliopsida</taxon>
        <taxon>Liliopsida</taxon>
        <taxon>Poales</taxon>
        <taxon>Poaceae</taxon>
        <taxon>BOP clade</taxon>
        <taxon>Pooideae</taxon>
        <taxon>Triticodae</taxon>
        <taxon>Triticeae</taxon>
        <taxon>Triticinae</taxon>
        <taxon>Triticum</taxon>
    </lineage>
</organism>
<keyword evidence="3" id="KW-1185">Reference proteome</keyword>
<dbReference type="EnsemblPlants" id="TuG1812G0700001973.01.T03">
    <property type="protein sequence ID" value="TuG1812G0700001973.01.T03.cds413568"/>
    <property type="gene ID" value="TuG1812G0700001973.01"/>
</dbReference>
<keyword evidence="1" id="KW-1133">Transmembrane helix</keyword>
<name>A0A8R7V2I4_TRIUA</name>
<dbReference type="Proteomes" id="UP000015106">
    <property type="component" value="Chromosome 7"/>
</dbReference>
<feature type="transmembrane region" description="Helical" evidence="1">
    <location>
        <begin position="51"/>
        <end position="72"/>
    </location>
</feature>
<keyword evidence="1" id="KW-0812">Transmembrane</keyword>
<evidence type="ECO:0000313" key="2">
    <source>
        <dbReference type="EnsemblPlants" id="TuG1812G0700001973.01.T03.cds413568"/>
    </source>
</evidence>
<dbReference type="Gramene" id="TuG1812G0700001973.01.T03">
    <property type="protein sequence ID" value="TuG1812G0700001973.01.T03.cds413568"/>
    <property type="gene ID" value="TuG1812G0700001973.01"/>
</dbReference>